<name>A0ABT3NQS2_9PROT</name>
<dbReference type="Pfam" id="PF18546">
    <property type="entry name" value="MetOD1"/>
    <property type="match status" value="1"/>
</dbReference>
<reference evidence="2 3" key="1">
    <citation type="submission" date="2022-10" db="EMBL/GenBank/DDBJ databases">
        <title>Roseococcus glaciei nov., sp. nov., isolated from glacier.</title>
        <authorList>
            <person name="Liu Q."/>
            <person name="Xin Y.-H."/>
        </authorList>
    </citation>
    <scope>NUCLEOTIDE SEQUENCE [LARGE SCALE GENOMIC DNA]</scope>
    <source>
        <strain evidence="2 3">MDT2-1-1</strain>
    </source>
</reference>
<proteinExistence type="predicted"/>
<accession>A0ABT3NQS2</accession>
<protein>
    <submittedName>
        <fullName evidence="2">Methanogen output domain 1-containing protein</fullName>
    </submittedName>
</protein>
<feature type="domain" description="Metanogen output" evidence="1">
    <location>
        <begin position="31"/>
        <end position="162"/>
    </location>
</feature>
<dbReference type="InterPro" id="IPR041359">
    <property type="entry name" value="MetOD1"/>
</dbReference>
<sequence>MDHPATEIGATKNVACLPLPLERDVFLRRLLRELAGTLQDVVGVQEASGYISVVGASIGEHIDHAYRSALSVDRLSRDQVAAVLVDLKRRIQGDFFVIEESEDRIVFGNRACPFGELVLGRPSLCMMTSNVFGAIAAENLGYAAVSLERTIAQGHEGCRVVVYLRPSDGVRHGMREYFRKDD</sequence>
<dbReference type="RefSeq" id="WP_301588125.1">
    <property type="nucleotide sequence ID" value="NZ_JAPFQI010000001.1"/>
</dbReference>
<comment type="caution">
    <text evidence="2">The sequence shown here is derived from an EMBL/GenBank/DDBJ whole genome shotgun (WGS) entry which is preliminary data.</text>
</comment>
<evidence type="ECO:0000313" key="3">
    <source>
        <dbReference type="Proteomes" id="UP001526430"/>
    </source>
</evidence>
<dbReference type="Proteomes" id="UP001526430">
    <property type="component" value="Unassembled WGS sequence"/>
</dbReference>
<evidence type="ECO:0000313" key="2">
    <source>
        <dbReference type="EMBL" id="MCW8084505.1"/>
    </source>
</evidence>
<gene>
    <name evidence="2" type="ORF">OF850_02600</name>
</gene>
<organism evidence="2 3">
    <name type="scientific">Sabulicella glaciei</name>
    <dbReference type="NCBI Taxonomy" id="2984948"/>
    <lineage>
        <taxon>Bacteria</taxon>
        <taxon>Pseudomonadati</taxon>
        <taxon>Pseudomonadota</taxon>
        <taxon>Alphaproteobacteria</taxon>
        <taxon>Acetobacterales</taxon>
        <taxon>Acetobacteraceae</taxon>
        <taxon>Sabulicella</taxon>
    </lineage>
</organism>
<evidence type="ECO:0000259" key="1">
    <source>
        <dbReference type="Pfam" id="PF18546"/>
    </source>
</evidence>
<dbReference type="EMBL" id="JAPFQI010000001">
    <property type="protein sequence ID" value="MCW8084505.1"/>
    <property type="molecule type" value="Genomic_DNA"/>
</dbReference>
<keyword evidence="3" id="KW-1185">Reference proteome</keyword>